<reference evidence="1 2" key="1">
    <citation type="journal article" date="1992" name="Lakartidningen">
        <title>[Penicillin V and not amoxicillin is the first choice preparation in acute otitis].</title>
        <authorList>
            <person name="Kamme C."/>
            <person name="Lundgren K."/>
            <person name="Prellner K."/>
        </authorList>
    </citation>
    <scope>NUCLEOTIDE SEQUENCE [LARGE SCALE GENOMIC DNA]</scope>
    <source>
        <strain evidence="1 2">PC3997IV</strain>
    </source>
</reference>
<organism evidence="1 2">
    <name type="scientific">Brachyspira aalborgi</name>
    <dbReference type="NCBI Taxonomy" id="29522"/>
    <lineage>
        <taxon>Bacteria</taxon>
        <taxon>Pseudomonadati</taxon>
        <taxon>Spirochaetota</taxon>
        <taxon>Spirochaetia</taxon>
        <taxon>Brachyspirales</taxon>
        <taxon>Brachyspiraceae</taxon>
        <taxon>Brachyspira</taxon>
    </lineage>
</organism>
<dbReference type="RefSeq" id="WP_147778110.1">
    <property type="nucleotide sequence ID" value="NZ_SAYD01000008.1"/>
</dbReference>
<name>A0A5C8EU87_9SPIR</name>
<accession>A0A5C8EU87</accession>
<protein>
    <submittedName>
        <fullName evidence="1">Uncharacterized protein</fullName>
    </submittedName>
</protein>
<evidence type="ECO:0000313" key="2">
    <source>
        <dbReference type="Proteomes" id="UP000325002"/>
    </source>
</evidence>
<dbReference type="EMBL" id="SAYD01000008">
    <property type="protein sequence ID" value="TXJ40511.1"/>
    <property type="molecule type" value="Genomic_DNA"/>
</dbReference>
<sequence>MNKVIESYNRMSGKGRLKICYQSNNFILLSTIGDMGELMEDIQPAKDTINELYINSFATYKVMGKDLAIIRNKLLCFPEFQLLSANSLVADMLFYKGENVFVIPTNSFKLLYLPEVKITEIEY</sequence>
<proteinExistence type="predicted"/>
<gene>
    <name evidence="1" type="ORF">EPJ81_02315</name>
</gene>
<evidence type="ECO:0000313" key="1">
    <source>
        <dbReference type="EMBL" id="TXJ40511.1"/>
    </source>
</evidence>
<dbReference type="AlphaFoldDB" id="A0A5C8EU87"/>
<dbReference type="Proteomes" id="UP000325002">
    <property type="component" value="Unassembled WGS sequence"/>
</dbReference>
<comment type="caution">
    <text evidence="1">The sequence shown here is derived from an EMBL/GenBank/DDBJ whole genome shotgun (WGS) entry which is preliminary data.</text>
</comment>